<keyword evidence="13" id="KW-1185">Reference proteome</keyword>
<evidence type="ECO:0000256" key="6">
    <source>
        <dbReference type="ARBA" id="ARBA00022989"/>
    </source>
</evidence>
<dbReference type="PANTHER" id="PTHR24369:SF210">
    <property type="entry name" value="CHAOPTIN-RELATED"/>
    <property type="match status" value="1"/>
</dbReference>
<dbReference type="InterPro" id="IPR021963">
    <property type="entry name" value="Tcell_CD4_Cterm"/>
</dbReference>
<keyword evidence="3 10" id="KW-0812">Transmembrane</keyword>
<feature type="region of interest" description="Disordered" evidence="9">
    <location>
        <begin position="503"/>
        <end position="525"/>
    </location>
</feature>
<evidence type="ECO:0000256" key="3">
    <source>
        <dbReference type="ARBA" id="ARBA00022692"/>
    </source>
</evidence>
<sequence>MGTRIRRDYFAETTQALVLLLLIKVVTLLDVCRISYSYTDITANCSGGALRHVPFQLQHNIKVLDLRNNNLKVLYENAFAKYDLLTILYLQNNSMTLLKNNTFAKLKDLKTLDLSNNKLTSAPTSAIRDLSSLLSLNLRGNRITRLENEAFANLASLKYLYLDGNYIEYIAPRAFYGLNFLQELYLQSNALTTLTAESFRPLTFRFKVLQLHDNRWTCDCHIGWLNSYLKNESREGLLQWKGSDFEPKCHGPSLVKGKLFSELNESQYLCEIRLYSSKDRKTVSYGKSVNLSCRYYSNPFVPPIWLKDSHVIKPDDQKYVMAYDKKSKTETLSVLQINDFSGVDTGNYQCYLRNDRGKRIVDYELMLLGEDPAMATYAVSEARENANPPNMRTIKIVLSVVGGILFLIVLTSLIIFAVVRCKRKRRKTLEERSITFKEHLKNNILNQNGGIMDSKTDIKSVGKETVEPNENDPLYDQVDRHRTEANNTYVSFKSEFTDQEEINPLYSTSNSKAKDSDESNCESTSPLLENFSPILSDSYDPLYESSVASSYYPSTRIKCNTLNSRYLPSDSSYDTYLSYTPYSTLSHTGQYSLPPHGIIPGAMPSKRSASATYLGPVPPKKPPRMFHSRDSMSLNSHGSESEGEHKLKLSLPRPKPGTVDQYGTAV</sequence>
<keyword evidence="7 10" id="KW-0472">Membrane</keyword>
<keyword evidence="2" id="KW-0433">Leucine-rich repeat</keyword>
<dbReference type="InterPro" id="IPR001611">
    <property type="entry name" value="Leu-rich_rpt"/>
</dbReference>
<dbReference type="InterPro" id="IPR050541">
    <property type="entry name" value="LRR_TM_domain-containing"/>
</dbReference>
<feature type="region of interest" description="Disordered" evidence="9">
    <location>
        <begin position="598"/>
        <end position="666"/>
    </location>
</feature>
<gene>
    <name evidence="12" type="ORF">FSP39_024145</name>
</gene>
<keyword evidence="8" id="KW-1015">Disulfide bond</keyword>
<dbReference type="Gene3D" id="2.60.40.10">
    <property type="entry name" value="Immunoglobulins"/>
    <property type="match status" value="1"/>
</dbReference>
<dbReference type="InterPro" id="IPR003591">
    <property type="entry name" value="Leu-rich_rpt_typical-subtyp"/>
</dbReference>
<dbReference type="Gene3D" id="1.20.5.900">
    <property type="entry name" value="transmembrane domain of human cd4"/>
    <property type="match status" value="1"/>
</dbReference>
<dbReference type="Pfam" id="PF13855">
    <property type="entry name" value="LRR_8"/>
    <property type="match status" value="1"/>
</dbReference>
<dbReference type="Pfam" id="PF07679">
    <property type="entry name" value="I-set"/>
    <property type="match status" value="1"/>
</dbReference>
<evidence type="ECO:0000256" key="1">
    <source>
        <dbReference type="ARBA" id="ARBA00004167"/>
    </source>
</evidence>
<dbReference type="SUPFAM" id="SSF48726">
    <property type="entry name" value="Immunoglobulin"/>
    <property type="match status" value="1"/>
</dbReference>
<evidence type="ECO:0000313" key="13">
    <source>
        <dbReference type="Proteomes" id="UP001186944"/>
    </source>
</evidence>
<dbReference type="GO" id="GO:0005886">
    <property type="term" value="C:plasma membrane"/>
    <property type="evidence" value="ECO:0007669"/>
    <property type="project" value="TreeGrafter"/>
</dbReference>
<dbReference type="PROSITE" id="PS51450">
    <property type="entry name" value="LRR"/>
    <property type="match status" value="2"/>
</dbReference>
<dbReference type="AlphaFoldDB" id="A0AA89BY03"/>
<evidence type="ECO:0000256" key="8">
    <source>
        <dbReference type="ARBA" id="ARBA00023157"/>
    </source>
</evidence>
<dbReference type="Pfam" id="PF12104">
    <property type="entry name" value="Tcell_CD4_C"/>
    <property type="match status" value="1"/>
</dbReference>
<dbReference type="SMART" id="SM00082">
    <property type="entry name" value="LRRCT"/>
    <property type="match status" value="1"/>
</dbReference>
<dbReference type="InterPro" id="IPR007110">
    <property type="entry name" value="Ig-like_dom"/>
</dbReference>
<dbReference type="PROSITE" id="PS50835">
    <property type="entry name" value="IG_LIKE"/>
    <property type="match status" value="1"/>
</dbReference>
<evidence type="ECO:0000256" key="4">
    <source>
        <dbReference type="ARBA" id="ARBA00022729"/>
    </source>
</evidence>
<feature type="transmembrane region" description="Helical" evidence="10">
    <location>
        <begin position="396"/>
        <end position="419"/>
    </location>
</feature>
<dbReference type="EMBL" id="VSWD01000006">
    <property type="protein sequence ID" value="KAK3100714.1"/>
    <property type="molecule type" value="Genomic_DNA"/>
</dbReference>
<evidence type="ECO:0000256" key="5">
    <source>
        <dbReference type="ARBA" id="ARBA00022737"/>
    </source>
</evidence>
<reference evidence="12" key="1">
    <citation type="submission" date="2019-08" db="EMBL/GenBank/DDBJ databases">
        <title>The improved chromosome-level genome for the pearl oyster Pinctada fucata martensii using PacBio sequencing and Hi-C.</title>
        <authorList>
            <person name="Zheng Z."/>
        </authorList>
    </citation>
    <scope>NUCLEOTIDE SEQUENCE</scope>
    <source>
        <strain evidence="12">ZZ-2019</strain>
        <tissue evidence="12">Adductor muscle</tissue>
    </source>
</reference>
<dbReference type="SUPFAM" id="SSF52058">
    <property type="entry name" value="L domain-like"/>
    <property type="match status" value="1"/>
</dbReference>
<evidence type="ECO:0000256" key="9">
    <source>
        <dbReference type="SAM" id="MobiDB-lite"/>
    </source>
</evidence>
<keyword evidence="4" id="KW-0732">Signal</keyword>
<evidence type="ECO:0000313" key="12">
    <source>
        <dbReference type="EMBL" id="KAK3100714.1"/>
    </source>
</evidence>
<evidence type="ECO:0000256" key="10">
    <source>
        <dbReference type="SAM" id="Phobius"/>
    </source>
</evidence>
<comment type="subcellular location">
    <subcellularLocation>
        <location evidence="1">Membrane</location>
        <topology evidence="1">Single-pass membrane protein</topology>
    </subcellularLocation>
</comment>
<accession>A0AA89BY03</accession>
<protein>
    <recommendedName>
        <fullName evidence="11">Ig-like domain-containing protein</fullName>
    </recommendedName>
</protein>
<evidence type="ECO:0000256" key="2">
    <source>
        <dbReference type="ARBA" id="ARBA00022614"/>
    </source>
</evidence>
<dbReference type="InterPro" id="IPR032675">
    <property type="entry name" value="LRR_dom_sf"/>
</dbReference>
<dbReference type="InterPro" id="IPR013783">
    <property type="entry name" value="Ig-like_fold"/>
</dbReference>
<keyword evidence="5" id="KW-0677">Repeat</keyword>
<dbReference type="Proteomes" id="UP001186944">
    <property type="component" value="Unassembled WGS sequence"/>
</dbReference>
<feature type="domain" description="Ig-like" evidence="11">
    <location>
        <begin position="252"/>
        <end position="361"/>
    </location>
</feature>
<keyword evidence="6 10" id="KW-1133">Transmembrane helix</keyword>
<proteinExistence type="predicted"/>
<dbReference type="InterPro" id="IPR036179">
    <property type="entry name" value="Ig-like_dom_sf"/>
</dbReference>
<dbReference type="InterPro" id="IPR013098">
    <property type="entry name" value="Ig_I-set"/>
</dbReference>
<dbReference type="Gene3D" id="3.80.10.10">
    <property type="entry name" value="Ribonuclease Inhibitor"/>
    <property type="match status" value="2"/>
</dbReference>
<dbReference type="InterPro" id="IPR000483">
    <property type="entry name" value="Cys-rich_flank_reg_C"/>
</dbReference>
<organism evidence="12 13">
    <name type="scientific">Pinctada imbricata</name>
    <name type="common">Atlantic pearl-oyster</name>
    <name type="synonym">Pinctada martensii</name>
    <dbReference type="NCBI Taxonomy" id="66713"/>
    <lineage>
        <taxon>Eukaryota</taxon>
        <taxon>Metazoa</taxon>
        <taxon>Spiralia</taxon>
        <taxon>Lophotrochozoa</taxon>
        <taxon>Mollusca</taxon>
        <taxon>Bivalvia</taxon>
        <taxon>Autobranchia</taxon>
        <taxon>Pteriomorphia</taxon>
        <taxon>Pterioida</taxon>
        <taxon>Pterioidea</taxon>
        <taxon>Pteriidae</taxon>
        <taxon>Pinctada</taxon>
    </lineage>
</organism>
<dbReference type="PANTHER" id="PTHR24369">
    <property type="entry name" value="ANTIGEN BSP, PUTATIVE-RELATED"/>
    <property type="match status" value="1"/>
</dbReference>
<comment type="caution">
    <text evidence="12">The sequence shown here is derived from an EMBL/GenBank/DDBJ whole genome shotgun (WGS) entry which is preliminary data.</text>
</comment>
<evidence type="ECO:0000256" key="7">
    <source>
        <dbReference type="ARBA" id="ARBA00023136"/>
    </source>
</evidence>
<name>A0AA89BY03_PINIB</name>
<dbReference type="SMART" id="SM00369">
    <property type="entry name" value="LRR_TYP"/>
    <property type="match status" value="6"/>
</dbReference>
<evidence type="ECO:0000259" key="11">
    <source>
        <dbReference type="PROSITE" id="PS50835"/>
    </source>
</evidence>